<gene>
    <name evidence="12" type="ORF">DVW87_02240</name>
</gene>
<feature type="compositionally biased region" description="Gly residues" evidence="10">
    <location>
        <begin position="123"/>
        <end position="150"/>
    </location>
</feature>
<dbReference type="PANTHER" id="PTHR33446:SF2">
    <property type="entry name" value="PROTEIN TONB"/>
    <property type="match status" value="1"/>
</dbReference>
<feature type="compositionally biased region" description="Pro residues" evidence="10">
    <location>
        <begin position="93"/>
        <end position="102"/>
    </location>
</feature>
<keyword evidence="13" id="KW-1185">Reference proteome</keyword>
<proteinExistence type="inferred from homology"/>
<evidence type="ECO:0000256" key="2">
    <source>
        <dbReference type="ARBA" id="ARBA00006555"/>
    </source>
</evidence>
<evidence type="ECO:0000313" key="12">
    <source>
        <dbReference type="EMBL" id="RDE06549.1"/>
    </source>
</evidence>
<evidence type="ECO:0000256" key="8">
    <source>
        <dbReference type="ARBA" id="ARBA00022989"/>
    </source>
</evidence>
<keyword evidence="7" id="KW-0653">Protein transport</keyword>
<sequence>MTTTRYQAPSRARLPAAAAALALPAALLWVLSGQSGRVGAAASETLKTFVVAPEPPPPAPEPQPRRATPRKEGASAPPNLRAKPKEIVAPKPEVVPPPPPVLAPTIASTGAEARAGAAPVAGPGTGAGGEGEGLGSGGQGNGTGGGGGGTPWEQVAGIRDGDWPAEAKGSDATGTVGVRFVIGVNGRLTSCAVTRSSGDAALDRGTCPLLVKRLRFRPERDAAGRPVPATVNGTQEWFER</sequence>
<keyword evidence="6" id="KW-0812">Transmembrane</keyword>
<organism evidence="12 13">
    <name type="scientific">Sphingomonas aracearum</name>
    <dbReference type="NCBI Taxonomy" id="2283317"/>
    <lineage>
        <taxon>Bacteria</taxon>
        <taxon>Pseudomonadati</taxon>
        <taxon>Pseudomonadota</taxon>
        <taxon>Alphaproteobacteria</taxon>
        <taxon>Sphingomonadales</taxon>
        <taxon>Sphingomonadaceae</taxon>
        <taxon>Sphingomonas</taxon>
    </lineage>
</organism>
<feature type="compositionally biased region" description="Pro residues" evidence="10">
    <location>
        <begin position="53"/>
        <end position="62"/>
    </location>
</feature>
<evidence type="ECO:0000256" key="10">
    <source>
        <dbReference type="SAM" id="MobiDB-lite"/>
    </source>
</evidence>
<keyword evidence="9" id="KW-0472">Membrane</keyword>
<comment type="caution">
    <text evidence="12">The sequence shown here is derived from an EMBL/GenBank/DDBJ whole genome shotgun (WGS) entry which is preliminary data.</text>
</comment>
<dbReference type="Pfam" id="PF03544">
    <property type="entry name" value="TonB_C"/>
    <property type="match status" value="1"/>
</dbReference>
<dbReference type="EMBL" id="QQNB01000001">
    <property type="protein sequence ID" value="RDE06549.1"/>
    <property type="molecule type" value="Genomic_DNA"/>
</dbReference>
<dbReference type="GO" id="GO:0031992">
    <property type="term" value="F:energy transducer activity"/>
    <property type="evidence" value="ECO:0007669"/>
    <property type="project" value="TreeGrafter"/>
</dbReference>
<feature type="domain" description="TonB C-terminal" evidence="11">
    <location>
        <begin position="163"/>
        <end position="231"/>
    </location>
</feature>
<feature type="region of interest" description="Disordered" evidence="10">
    <location>
        <begin position="50"/>
        <end position="156"/>
    </location>
</feature>
<dbReference type="GO" id="GO:0055085">
    <property type="term" value="P:transmembrane transport"/>
    <property type="evidence" value="ECO:0007669"/>
    <property type="project" value="InterPro"/>
</dbReference>
<keyword evidence="4" id="KW-1003">Cell membrane</keyword>
<keyword evidence="8" id="KW-1133">Transmembrane helix</keyword>
<evidence type="ECO:0000256" key="4">
    <source>
        <dbReference type="ARBA" id="ARBA00022475"/>
    </source>
</evidence>
<dbReference type="InterPro" id="IPR051045">
    <property type="entry name" value="TonB-dependent_transducer"/>
</dbReference>
<dbReference type="OrthoDB" id="7390536at2"/>
<evidence type="ECO:0000256" key="1">
    <source>
        <dbReference type="ARBA" id="ARBA00004383"/>
    </source>
</evidence>
<dbReference type="PANTHER" id="PTHR33446">
    <property type="entry name" value="PROTEIN TONB-RELATED"/>
    <property type="match status" value="1"/>
</dbReference>
<reference evidence="12 13" key="1">
    <citation type="submission" date="2018-07" db="EMBL/GenBank/DDBJ databases">
        <title>a novel species of Sphingomonas isolated from the rhizosphere soil of Araceae plant.</title>
        <authorList>
            <person name="Zhiyong W."/>
            <person name="Qinglan Z."/>
            <person name="Zhiwei F."/>
            <person name="Ding X."/>
            <person name="Gejiao W."/>
            <person name="Shixue Z."/>
        </authorList>
    </citation>
    <scope>NUCLEOTIDE SEQUENCE [LARGE SCALE GENOMIC DNA]</scope>
    <source>
        <strain evidence="12 13">WZY 27</strain>
    </source>
</reference>
<dbReference type="GO" id="GO:0015031">
    <property type="term" value="P:protein transport"/>
    <property type="evidence" value="ECO:0007669"/>
    <property type="project" value="UniProtKB-KW"/>
</dbReference>
<feature type="compositionally biased region" description="Low complexity" evidence="10">
    <location>
        <begin position="110"/>
        <end position="122"/>
    </location>
</feature>
<dbReference type="Gene3D" id="3.30.1150.10">
    <property type="match status" value="1"/>
</dbReference>
<protein>
    <submittedName>
        <fullName evidence="12">TonB family protein</fullName>
    </submittedName>
</protein>
<dbReference type="GO" id="GO:0098797">
    <property type="term" value="C:plasma membrane protein complex"/>
    <property type="evidence" value="ECO:0007669"/>
    <property type="project" value="TreeGrafter"/>
</dbReference>
<evidence type="ECO:0000256" key="9">
    <source>
        <dbReference type="ARBA" id="ARBA00023136"/>
    </source>
</evidence>
<comment type="subcellular location">
    <subcellularLocation>
        <location evidence="1">Cell inner membrane</location>
        <topology evidence="1">Single-pass membrane protein</topology>
        <orientation evidence="1">Periplasmic side</orientation>
    </subcellularLocation>
</comment>
<evidence type="ECO:0000313" key="13">
    <source>
        <dbReference type="Proteomes" id="UP000253918"/>
    </source>
</evidence>
<dbReference type="RefSeq" id="WP_114686133.1">
    <property type="nucleotide sequence ID" value="NZ_QQNB01000001.1"/>
</dbReference>
<evidence type="ECO:0000256" key="3">
    <source>
        <dbReference type="ARBA" id="ARBA00022448"/>
    </source>
</evidence>
<keyword evidence="3" id="KW-0813">Transport</keyword>
<evidence type="ECO:0000256" key="6">
    <source>
        <dbReference type="ARBA" id="ARBA00022692"/>
    </source>
</evidence>
<keyword evidence="5" id="KW-0997">Cell inner membrane</keyword>
<dbReference type="InterPro" id="IPR006260">
    <property type="entry name" value="TonB/TolA_C"/>
</dbReference>
<dbReference type="AlphaFoldDB" id="A0A369VXI5"/>
<dbReference type="InterPro" id="IPR037682">
    <property type="entry name" value="TonB_C"/>
</dbReference>
<evidence type="ECO:0000256" key="5">
    <source>
        <dbReference type="ARBA" id="ARBA00022519"/>
    </source>
</evidence>
<dbReference type="Proteomes" id="UP000253918">
    <property type="component" value="Unassembled WGS sequence"/>
</dbReference>
<dbReference type="SUPFAM" id="SSF74653">
    <property type="entry name" value="TolA/TonB C-terminal domain"/>
    <property type="match status" value="1"/>
</dbReference>
<evidence type="ECO:0000256" key="7">
    <source>
        <dbReference type="ARBA" id="ARBA00022927"/>
    </source>
</evidence>
<dbReference type="NCBIfam" id="TIGR01352">
    <property type="entry name" value="tonB_Cterm"/>
    <property type="match status" value="1"/>
</dbReference>
<name>A0A369VXI5_9SPHN</name>
<accession>A0A369VXI5</accession>
<comment type="similarity">
    <text evidence="2">Belongs to the TonB family.</text>
</comment>
<evidence type="ECO:0000259" key="11">
    <source>
        <dbReference type="Pfam" id="PF03544"/>
    </source>
</evidence>